<dbReference type="EMBL" id="UZAG01021661">
    <property type="protein sequence ID" value="VDO51199.1"/>
    <property type="molecule type" value="Genomic_DNA"/>
</dbReference>
<keyword evidence="2" id="KW-1185">Reference proteome</keyword>
<organism evidence="3">
    <name type="scientific">Brugia timori</name>
    <dbReference type="NCBI Taxonomy" id="42155"/>
    <lineage>
        <taxon>Eukaryota</taxon>
        <taxon>Metazoa</taxon>
        <taxon>Ecdysozoa</taxon>
        <taxon>Nematoda</taxon>
        <taxon>Chromadorea</taxon>
        <taxon>Rhabditida</taxon>
        <taxon>Spirurina</taxon>
        <taxon>Spiruromorpha</taxon>
        <taxon>Filarioidea</taxon>
        <taxon>Onchocercidae</taxon>
        <taxon>Brugia</taxon>
    </lineage>
</organism>
<reference evidence="1 2" key="2">
    <citation type="submission" date="2018-11" db="EMBL/GenBank/DDBJ databases">
        <authorList>
            <consortium name="Pathogen Informatics"/>
        </authorList>
    </citation>
    <scope>NUCLEOTIDE SEQUENCE [LARGE SCALE GENOMIC DNA]</scope>
</reference>
<gene>
    <name evidence="1" type="ORF">BTMF_LOCUS14819</name>
</gene>
<evidence type="ECO:0000313" key="3">
    <source>
        <dbReference type="WBParaSite" id="BTMF_0001684601-mRNA-1"/>
    </source>
</evidence>
<protein>
    <submittedName>
        <fullName evidence="1 3">Uncharacterized protein</fullName>
    </submittedName>
</protein>
<proteinExistence type="predicted"/>
<dbReference type="Proteomes" id="UP000280834">
    <property type="component" value="Unassembled WGS sequence"/>
</dbReference>
<reference evidence="3" key="1">
    <citation type="submission" date="2017-02" db="UniProtKB">
        <authorList>
            <consortium name="WormBaseParasite"/>
        </authorList>
    </citation>
    <scope>IDENTIFICATION</scope>
</reference>
<dbReference type="AlphaFoldDB" id="A0A0R3R9Y3"/>
<name>A0A0R3R9Y3_9BILA</name>
<accession>A0A0R3R9Y3</accession>
<evidence type="ECO:0000313" key="2">
    <source>
        <dbReference type="Proteomes" id="UP000280834"/>
    </source>
</evidence>
<evidence type="ECO:0000313" key="1">
    <source>
        <dbReference type="EMBL" id="VDO51199.1"/>
    </source>
</evidence>
<sequence length="50" mass="5730">MILFDVSPLTAILAFISGFSVYYYQSSSAFISLHLTFNSRILVTKFRSYI</sequence>
<dbReference type="WBParaSite" id="BTMF_0001684601-mRNA-1">
    <property type="protein sequence ID" value="BTMF_0001684601-mRNA-1"/>
    <property type="gene ID" value="BTMF_0001684601"/>
</dbReference>